<dbReference type="PROSITE" id="PS51186">
    <property type="entry name" value="GNAT"/>
    <property type="match status" value="1"/>
</dbReference>
<dbReference type="EMBL" id="FQUS01000014">
    <property type="protein sequence ID" value="SHF85138.1"/>
    <property type="molecule type" value="Genomic_DNA"/>
</dbReference>
<keyword evidence="2" id="KW-0808">Transferase</keyword>
<dbReference type="GO" id="GO:0016747">
    <property type="term" value="F:acyltransferase activity, transferring groups other than amino-acyl groups"/>
    <property type="evidence" value="ECO:0007669"/>
    <property type="project" value="InterPro"/>
</dbReference>
<dbReference type="Pfam" id="PF00583">
    <property type="entry name" value="Acetyltransf_1"/>
    <property type="match status" value="1"/>
</dbReference>
<organism evidence="2 3">
    <name type="scientific">Fodinibius roseus</name>
    <dbReference type="NCBI Taxonomy" id="1194090"/>
    <lineage>
        <taxon>Bacteria</taxon>
        <taxon>Pseudomonadati</taxon>
        <taxon>Balneolota</taxon>
        <taxon>Balneolia</taxon>
        <taxon>Balneolales</taxon>
        <taxon>Balneolaceae</taxon>
        <taxon>Fodinibius</taxon>
    </lineage>
</organism>
<gene>
    <name evidence="2" type="ORF">SAMN05443144_11428</name>
</gene>
<accession>A0A1M5F177</accession>
<reference evidence="2 3" key="1">
    <citation type="submission" date="2016-11" db="EMBL/GenBank/DDBJ databases">
        <authorList>
            <person name="Jaros S."/>
            <person name="Januszkiewicz K."/>
            <person name="Wedrychowicz H."/>
        </authorList>
    </citation>
    <scope>NUCLEOTIDE SEQUENCE [LARGE SCALE GENOMIC DNA]</scope>
    <source>
        <strain evidence="2 3">DSM 21986</strain>
    </source>
</reference>
<dbReference type="InterPro" id="IPR016181">
    <property type="entry name" value="Acyl_CoA_acyltransferase"/>
</dbReference>
<keyword evidence="3" id="KW-1185">Reference proteome</keyword>
<evidence type="ECO:0000313" key="2">
    <source>
        <dbReference type="EMBL" id="SHF85138.1"/>
    </source>
</evidence>
<dbReference type="InterPro" id="IPR000182">
    <property type="entry name" value="GNAT_dom"/>
</dbReference>
<dbReference type="Gene3D" id="3.40.630.30">
    <property type="match status" value="1"/>
</dbReference>
<dbReference type="AlphaFoldDB" id="A0A1M5F177"/>
<name>A0A1M5F177_9BACT</name>
<dbReference type="RefSeq" id="WP_073065201.1">
    <property type="nucleotide sequence ID" value="NZ_FQUS01000014.1"/>
</dbReference>
<protein>
    <submittedName>
        <fullName evidence="2">Acetyltransferase (GNAT) family protein</fullName>
    </submittedName>
</protein>
<dbReference type="STRING" id="1194090.SAMN05443144_11428"/>
<evidence type="ECO:0000313" key="3">
    <source>
        <dbReference type="Proteomes" id="UP000184041"/>
    </source>
</evidence>
<sequence>MEAITYSKKESNRFNKKFYRLKTEALEITGLQKQIIDEGVDILVLRLPSSGIDNHHKLSTMGFPYLHADTLVYYKARISELDINEIRNDLAFIRVDENNRDKLENMIPVIFEGYKNHYYSNPFLEPAKISAGYVEWAVSYMNEENKISWLVEKNNKIAGFATCSFDGKGSDCRFVLFGVLPDYAGQGIYSDMIRSAQGYFKERGYENAWASTQVQNYTSQKVWTREGFWVDHSYETYHINAMLSFSANEVQYDGFTMTEDDLNRTGGDRIISRPNDKFAREEDSEIRIVPPSMTETYLSDYLEEKFSAGGSKFITRSNVFLAPLSFKKEYHTRISTQSQNDKEVKTVLATISDPTGNHCLLSYNTLLNQS</sequence>
<dbReference type="SUPFAM" id="SSF55729">
    <property type="entry name" value="Acyl-CoA N-acyltransferases (Nat)"/>
    <property type="match status" value="1"/>
</dbReference>
<feature type="domain" description="N-acetyltransferase" evidence="1">
    <location>
        <begin position="93"/>
        <end position="258"/>
    </location>
</feature>
<proteinExistence type="predicted"/>
<dbReference type="Proteomes" id="UP000184041">
    <property type="component" value="Unassembled WGS sequence"/>
</dbReference>
<dbReference type="CDD" id="cd04301">
    <property type="entry name" value="NAT_SF"/>
    <property type="match status" value="1"/>
</dbReference>
<evidence type="ECO:0000259" key="1">
    <source>
        <dbReference type="PROSITE" id="PS51186"/>
    </source>
</evidence>
<dbReference type="OrthoDB" id="9801625at2"/>